<name>A0A0E0QC80_ORYRU</name>
<protein>
    <submittedName>
        <fullName evidence="2">Uncharacterized protein</fullName>
    </submittedName>
</protein>
<evidence type="ECO:0000256" key="1">
    <source>
        <dbReference type="SAM" id="MobiDB-lite"/>
    </source>
</evidence>
<evidence type="ECO:0000313" key="2">
    <source>
        <dbReference type="EnsemblPlants" id="ORUFI07G25970.1"/>
    </source>
</evidence>
<evidence type="ECO:0000313" key="3">
    <source>
        <dbReference type="Proteomes" id="UP000008022"/>
    </source>
</evidence>
<reference evidence="2" key="2">
    <citation type="submission" date="2015-06" db="UniProtKB">
        <authorList>
            <consortium name="EnsemblPlants"/>
        </authorList>
    </citation>
    <scope>IDENTIFICATION</scope>
</reference>
<dbReference type="AlphaFoldDB" id="A0A0E0QC80"/>
<feature type="compositionally biased region" description="Basic and acidic residues" evidence="1">
    <location>
        <begin position="146"/>
        <end position="161"/>
    </location>
</feature>
<accession>A0A0E0QC80</accession>
<feature type="region of interest" description="Disordered" evidence="1">
    <location>
        <begin position="28"/>
        <end position="50"/>
    </location>
</feature>
<feature type="region of interest" description="Disordered" evidence="1">
    <location>
        <begin position="113"/>
        <end position="187"/>
    </location>
</feature>
<feature type="compositionally biased region" description="Low complexity" evidence="1">
    <location>
        <begin position="115"/>
        <end position="137"/>
    </location>
</feature>
<dbReference type="EnsemblPlants" id="ORUFI07G25970.1">
    <property type="protein sequence ID" value="ORUFI07G25970.1"/>
    <property type="gene ID" value="ORUFI07G25970"/>
</dbReference>
<dbReference type="Gramene" id="ORUFI07G25970.1">
    <property type="protein sequence ID" value="ORUFI07G25970.1"/>
    <property type="gene ID" value="ORUFI07G25970"/>
</dbReference>
<keyword evidence="3" id="KW-1185">Reference proteome</keyword>
<feature type="compositionally biased region" description="Basic and acidic residues" evidence="1">
    <location>
        <begin position="175"/>
        <end position="187"/>
    </location>
</feature>
<dbReference type="InterPro" id="IPR043519">
    <property type="entry name" value="NT_sf"/>
</dbReference>
<reference evidence="3" key="1">
    <citation type="submission" date="2013-06" db="EMBL/GenBank/DDBJ databases">
        <authorList>
            <person name="Zhao Q."/>
        </authorList>
    </citation>
    <scope>NUCLEOTIDE SEQUENCE</scope>
    <source>
        <strain evidence="3">cv. W1943</strain>
    </source>
</reference>
<dbReference type="STRING" id="4529.A0A0E0QC80"/>
<dbReference type="Proteomes" id="UP000008022">
    <property type="component" value="Unassembled WGS sequence"/>
</dbReference>
<sequence length="187" mass="19712">MPYSRESTARPSSTLAWTEVVGAVAVRPGEQGVGSDDAGAGEQGGGDGRGLDLATVRNLNGVRVADEILRLVPDAAAFHTTLRCVKESTSCSEDSTAPRRRIIRRIDKLLRGFDGAAPSHHPSSSCSQQGAAAAAAAGAGGHLRRGHLDAEDLRAARPTGKERRRGYRPAGSPPGEREREREVRAGR</sequence>
<dbReference type="HOGENOM" id="CLU_1449888_0_0_1"/>
<dbReference type="Gene3D" id="3.30.460.10">
    <property type="entry name" value="Beta Polymerase, domain 2"/>
    <property type="match status" value="1"/>
</dbReference>
<organism evidence="2 3">
    <name type="scientific">Oryza rufipogon</name>
    <name type="common">Brownbeard rice</name>
    <name type="synonym">Asian wild rice</name>
    <dbReference type="NCBI Taxonomy" id="4529"/>
    <lineage>
        <taxon>Eukaryota</taxon>
        <taxon>Viridiplantae</taxon>
        <taxon>Streptophyta</taxon>
        <taxon>Embryophyta</taxon>
        <taxon>Tracheophyta</taxon>
        <taxon>Spermatophyta</taxon>
        <taxon>Magnoliopsida</taxon>
        <taxon>Liliopsida</taxon>
        <taxon>Poales</taxon>
        <taxon>Poaceae</taxon>
        <taxon>BOP clade</taxon>
        <taxon>Oryzoideae</taxon>
        <taxon>Oryzeae</taxon>
        <taxon>Oryzinae</taxon>
        <taxon>Oryza</taxon>
    </lineage>
</organism>
<proteinExistence type="predicted"/>
<dbReference type="Gene3D" id="1.10.1410.10">
    <property type="match status" value="1"/>
</dbReference>